<accession>A0ABR1FUN8</accession>
<dbReference type="Proteomes" id="UP001363151">
    <property type="component" value="Unassembled WGS sequence"/>
</dbReference>
<feature type="region of interest" description="Disordered" evidence="4">
    <location>
        <begin position="466"/>
        <end position="529"/>
    </location>
</feature>
<keyword evidence="7" id="KW-1185">Reference proteome</keyword>
<protein>
    <recommendedName>
        <fullName evidence="5">Calponin-homology (CH) domain-containing protein</fullName>
    </recommendedName>
</protein>
<dbReference type="InterPro" id="IPR001715">
    <property type="entry name" value="CH_dom"/>
</dbReference>
<evidence type="ECO:0000313" key="6">
    <source>
        <dbReference type="EMBL" id="KAK7239071.1"/>
    </source>
</evidence>
<evidence type="ECO:0000256" key="4">
    <source>
        <dbReference type="SAM" id="MobiDB-lite"/>
    </source>
</evidence>
<dbReference type="EMBL" id="JBBJCI010000226">
    <property type="protein sequence ID" value="KAK7239071.1"/>
    <property type="molecule type" value="Genomic_DNA"/>
</dbReference>
<dbReference type="InterPro" id="IPR001589">
    <property type="entry name" value="Actinin_actin-bd_CS"/>
</dbReference>
<evidence type="ECO:0000256" key="1">
    <source>
        <dbReference type="ARBA" id="ARBA00022737"/>
    </source>
</evidence>
<sequence length="529" mass="55594">MAENVEPPVRLPGMGDAAKPASFGARRRSMVVNRDIQKAVFTRWVNNRLGADGSGEAVVEDLYGELRDGVVLCALLKALGMDPFSRGGPDRRRGEVYHMGNLSMAFKAIDKAGVKIVNIGVRDVYNAKPDLILALVWGLVCATAARGLSARLKRDVDGAARVVRRALLDWAQELVEGFDDLPRLATTDALGDGRVFLAILHACDPRRHAYDPTGDGPRDCATAFDRASDAYGVPRLLAPGDVADGNACLTYVSALQPAVDAAHAAVLRELVDADAPEEVSAPEVVGDAPASPHAATARLALEARLERRHAEARALEDRHEAALDAAGMDAFVAAETLKKEHAEALAEALRSAERAPRGDGDGRPRGAKEADAARDAGEALLLRRHKDDVAELKAAAARAAADDTARALEAQAAELRARARAAAAECLATRTSRVDAAHAEALRSAVAAEVAKKDAALADAAAAARETDARAGVRARPGRAASPPSAEDALKRAHEAALATLTTSKDEELAAAAKAEDALKQAHEAAARR</sequence>
<keyword evidence="3" id="KW-0175">Coiled coil</keyword>
<dbReference type="InterPro" id="IPR036872">
    <property type="entry name" value="CH_dom_sf"/>
</dbReference>
<feature type="coiled-coil region" evidence="3">
    <location>
        <begin position="382"/>
        <end position="425"/>
    </location>
</feature>
<evidence type="ECO:0000259" key="5">
    <source>
        <dbReference type="PROSITE" id="PS50021"/>
    </source>
</evidence>
<proteinExistence type="predicted"/>
<dbReference type="PROSITE" id="PS00019">
    <property type="entry name" value="ACTININ_1"/>
    <property type="match status" value="1"/>
</dbReference>
<evidence type="ECO:0000256" key="2">
    <source>
        <dbReference type="ARBA" id="ARBA00023203"/>
    </source>
</evidence>
<dbReference type="Pfam" id="PF00307">
    <property type="entry name" value="CH"/>
    <property type="match status" value="2"/>
</dbReference>
<keyword evidence="1" id="KW-0677">Repeat</keyword>
<evidence type="ECO:0000313" key="7">
    <source>
        <dbReference type="Proteomes" id="UP001363151"/>
    </source>
</evidence>
<evidence type="ECO:0000256" key="3">
    <source>
        <dbReference type="SAM" id="Coils"/>
    </source>
</evidence>
<organism evidence="6 7">
    <name type="scientific">Aureococcus anophagefferens</name>
    <name type="common">Harmful bloom alga</name>
    <dbReference type="NCBI Taxonomy" id="44056"/>
    <lineage>
        <taxon>Eukaryota</taxon>
        <taxon>Sar</taxon>
        <taxon>Stramenopiles</taxon>
        <taxon>Ochrophyta</taxon>
        <taxon>Pelagophyceae</taxon>
        <taxon>Pelagomonadales</taxon>
        <taxon>Pelagomonadaceae</taxon>
        <taxon>Aureococcus</taxon>
    </lineage>
</organism>
<gene>
    <name evidence="6" type="ORF">SO694_0002704</name>
</gene>
<dbReference type="PANTHER" id="PTHR11915">
    <property type="entry name" value="SPECTRIN/FILAMIN RELATED CYTOSKELETAL PROTEIN"/>
    <property type="match status" value="1"/>
</dbReference>
<dbReference type="Gene3D" id="1.10.418.10">
    <property type="entry name" value="Calponin-like domain"/>
    <property type="match status" value="2"/>
</dbReference>
<dbReference type="PROSITE" id="PS50021">
    <property type="entry name" value="CH"/>
    <property type="match status" value="1"/>
</dbReference>
<comment type="caution">
    <text evidence="6">The sequence shown here is derived from an EMBL/GenBank/DDBJ whole genome shotgun (WGS) entry which is preliminary data.</text>
</comment>
<name>A0ABR1FUN8_AURAN</name>
<feature type="compositionally biased region" description="Basic and acidic residues" evidence="4">
    <location>
        <begin position="504"/>
        <end position="529"/>
    </location>
</feature>
<feature type="region of interest" description="Disordered" evidence="4">
    <location>
        <begin position="345"/>
        <end position="373"/>
    </location>
</feature>
<feature type="compositionally biased region" description="Low complexity" evidence="4">
    <location>
        <begin position="472"/>
        <end position="486"/>
    </location>
</feature>
<dbReference type="SUPFAM" id="SSF47576">
    <property type="entry name" value="Calponin-homology domain, CH-domain"/>
    <property type="match status" value="1"/>
</dbReference>
<feature type="domain" description="Calponin-homology (CH)" evidence="5">
    <location>
        <begin position="35"/>
        <end position="144"/>
    </location>
</feature>
<keyword evidence="2" id="KW-0009">Actin-binding</keyword>
<reference evidence="6 7" key="1">
    <citation type="submission" date="2024-03" db="EMBL/GenBank/DDBJ databases">
        <title>Aureococcus anophagefferens CCMP1851 and Kratosvirus quantuckense: Draft genome of a second virus-susceptible host strain in the model system.</title>
        <authorList>
            <person name="Chase E."/>
            <person name="Truchon A.R."/>
            <person name="Schepens W."/>
            <person name="Wilhelm S.W."/>
        </authorList>
    </citation>
    <scope>NUCLEOTIDE SEQUENCE [LARGE SCALE GENOMIC DNA]</scope>
    <source>
        <strain evidence="6 7">CCMP1851</strain>
    </source>
</reference>
<dbReference type="SMART" id="SM00033">
    <property type="entry name" value="CH"/>
    <property type="match status" value="2"/>
</dbReference>